<gene>
    <name evidence="1" type="ORF">ALEPTO_LOCUS3209</name>
</gene>
<proteinExistence type="predicted"/>
<comment type="caution">
    <text evidence="1">The sequence shown here is derived from an EMBL/GenBank/DDBJ whole genome shotgun (WGS) entry which is preliminary data.</text>
</comment>
<protein>
    <submittedName>
        <fullName evidence="1">4804_t:CDS:1</fullName>
    </submittedName>
</protein>
<accession>A0A9N8WV49</accession>
<name>A0A9N8WV49_9GLOM</name>
<evidence type="ECO:0000313" key="2">
    <source>
        <dbReference type="Proteomes" id="UP000789508"/>
    </source>
</evidence>
<organism evidence="1 2">
    <name type="scientific">Ambispora leptoticha</name>
    <dbReference type="NCBI Taxonomy" id="144679"/>
    <lineage>
        <taxon>Eukaryota</taxon>
        <taxon>Fungi</taxon>
        <taxon>Fungi incertae sedis</taxon>
        <taxon>Mucoromycota</taxon>
        <taxon>Glomeromycotina</taxon>
        <taxon>Glomeromycetes</taxon>
        <taxon>Archaeosporales</taxon>
        <taxon>Ambisporaceae</taxon>
        <taxon>Ambispora</taxon>
    </lineage>
</organism>
<dbReference type="AlphaFoldDB" id="A0A9N8WV49"/>
<evidence type="ECO:0000313" key="1">
    <source>
        <dbReference type="EMBL" id="CAG8495528.1"/>
    </source>
</evidence>
<reference evidence="1" key="1">
    <citation type="submission" date="2021-06" db="EMBL/GenBank/DDBJ databases">
        <authorList>
            <person name="Kallberg Y."/>
            <person name="Tangrot J."/>
            <person name="Rosling A."/>
        </authorList>
    </citation>
    <scope>NUCLEOTIDE SEQUENCE</scope>
    <source>
        <strain evidence="1">FL130A</strain>
    </source>
</reference>
<sequence>MVTRSELNSLVLPAAVAEPIELAMSESPWDCSKMFDDGLNFAGV</sequence>
<dbReference type="EMBL" id="CAJVPS010000569">
    <property type="protein sequence ID" value="CAG8495528.1"/>
    <property type="molecule type" value="Genomic_DNA"/>
</dbReference>
<keyword evidence="2" id="KW-1185">Reference proteome</keyword>
<dbReference type="Proteomes" id="UP000789508">
    <property type="component" value="Unassembled WGS sequence"/>
</dbReference>